<dbReference type="EMBL" id="CP003344">
    <property type="protein sequence ID" value="AGA68577.1"/>
    <property type="molecule type" value="Genomic_DNA"/>
</dbReference>
<dbReference type="AlphaFoldDB" id="L0F5Y3"/>
<accession>L0F5Y3</accession>
<dbReference type="Gene3D" id="3.90.470.20">
    <property type="entry name" value="4'-phosphopantetheinyl transferase domain"/>
    <property type="match status" value="1"/>
</dbReference>
<dbReference type="GO" id="GO:0005737">
    <property type="term" value="C:cytoplasm"/>
    <property type="evidence" value="ECO:0007669"/>
    <property type="project" value="UniProtKB-SubCell"/>
</dbReference>
<evidence type="ECO:0000256" key="5">
    <source>
        <dbReference type="ARBA" id="ARBA00022842"/>
    </source>
</evidence>
<dbReference type="KEGG" id="ddl:Desdi_1060"/>
<dbReference type="SUPFAM" id="SSF56214">
    <property type="entry name" value="4'-phosphopantetheinyl transferase"/>
    <property type="match status" value="1"/>
</dbReference>
<dbReference type="eggNOG" id="COG0736">
    <property type="taxonomic scope" value="Bacteria"/>
</dbReference>
<evidence type="ECO:0000313" key="11">
    <source>
        <dbReference type="Proteomes" id="UP000010797"/>
    </source>
</evidence>
<evidence type="ECO:0000313" key="10">
    <source>
        <dbReference type="EMBL" id="AGA68577.1"/>
    </source>
</evidence>
<evidence type="ECO:0000256" key="8">
    <source>
        <dbReference type="HAMAP-Rule" id="MF_00101"/>
    </source>
</evidence>
<keyword evidence="6 8" id="KW-0443">Lipid metabolism</keyword>
<comment type="function">
    <text evidence="8">Transfers the 4'-phosphopantetheine moiety from coenzyme A to a Ser of acyl-carrier-protein.</text>
</comment>
<dbReference type="HAMAP" id="MF_00101">
    <property type="entry name" value="AcpS"/>
    <property type="match status" value="1"/>
</dbReference>
<comment type="subcellular location">
    <subcellularLocation>
        <location evidence="8">Cytoplasm</location>
    </subcellularLocation>
</comment>
<comment type="cofactor">
    <cofactor evidence="8">
        <name>Mg(2+)</name>
        <dbReference type="ChEBI" id="CHEBI:18420"/>
    </cofactor>
</comment>
<dbReference type="GO" id="GO:0000287">
    <property type="term" value="F:magnesium ion binding"/>
    <property type="evidence" value="ECO:0007669"/>
    <property type="project" value="UniProtKB-UniRule"/>
</dbReference>
<evidence type="ECO:0000256" key="1">
    <source>
        <dbReference type="ARBA" id="ARBA00022516"/>
    </source>
</evidence>
<evidence type="ECO:0000256" key="7">
    <source>
        <dbReference type="ARBA" id="ARBA00023160"/>
    </source>
</evidence>
<evidence type="ECO:0000256" key="4">
    <source>
        <dbReference type="ARBA" id="ARBA00022832"/>
    </source>
</evidence>
<keyword evidence="3 8" id="KW-0479">Metal-binding</keyword>
<organism evidence="10 11">
    <name type="scientific">Desulfitobacterium dichloroeliminans (strain LMG P-21439 / DCA1)</name>
    <dbReference type="NCBI Taxonomy" id="871963"/>
    <lineage>
        <taxon>Bacteria</taxon>
        <taxon>Bacillati</taxon>
        <taxon>Bacillota</taxon>
        <taxon>Clostridia</taxon>
        <taxon>Eubacteriales</taxon>
        <taxon>Desulfitobacteriaceae</taxon>
        <taxon>Desulfitobacterium</taxon>
    </lineage>
</organism>
<keyword evidence="11" id="KW-1185">Reference proteome</keyword>
<comment type="catalytic activity">
    <reaction evidence="8">
        <text>apo-[ACP] + CoA = holo-[ACP] + adenosine 3',5'-bisphosphate + H(+)</text>
        <dbReference type="Rhea" id="RHEA:12068"/>
        <dbReference type="Rhea" id="RHEA-COMP:9685"/>
        <dbReference type="Rhea" id="RHEA-COMP:9690"/>
        <dbReference type="ChEBI" id="CHEBI:15378"/>
        <dbReference type="ChEBI" id="CHEBI:29999"/>
        <dbReference type="ChEBI" id="CHEBI:57287"/>
        <dbReference type="ChEBI" id="CHEBI:58343"/>
        <dbReference type="ChEBI" id="CHEBI:64479"/>
        <dbReference type="EC" id="2.7.8.7"/>
    </reaction>
</comment>
<keyword evidence="7 8" id="KW-0275">Fatty acid biosynthesis</keyword>
<keyword evidence="2 8" id="KW-0808">Transferase</keyword>
<dbReference type="Pfam" id="PF01648">
    <property type="entry name" value="ACPS"/>
    <property type="match status" value="1"/>
</dbReference>
<dbReference type="Proteomes" id="UP000010797">
    <property type="component" value="Chromosome"/>
</dbReference>
<dbReference type="EC" id="2.7.8.7" evidence="8"/>
<keyword evidence="5 8" id="KW-0460">Magnesium</keyword>
<dbReference type="InterPro" id="IPR004568">
    <property type="entry name" value="Ppantetheine-prot_Trfase_dom"/>
</dbReference>
<evidence type="ECO:0000256" key="6">
    <source>
        <dbReference type="ARBA" id="ARBA00023098"/>
    </source>
</evidence>
<dbReference type="NCBIfam" id="TIGR00556">
    <property type="entry name" value="pantethn_trn"/>
    <property type="match status" value="1"/>
</dbReference>
<dbReference type="STRING" id="871963.Desdi_1060"/>
<dbReference type="InterPro" id="IPR002582">
    <property type="entry name" value="ACPS"/>
</dbReference>
<dbReference type="NCBIfam" id="TIGR00516">
    <property type="entry name" value="acpS"/>
    <property type="match status" value="1"/>
</dbReference>
<feature type="binding site" evidence="8">
    <location>
        <position position="60"/>
    </location>
    <ligand>
        <name>Mg(2+)</name>
        <dbReference type="ChEBI" id="CHEBI:18420"/>
    </ligand>
</feature>
<dbReference type="GO" id="GO:0006633">
    <property type="term" value="P:fatty acid biosynthetic process"/>
    <property type="evidence" value="ECO:0007669"/>
    <property type="project" value="UniProtKB-UniRule"/>
</dbReference>
<proteinExistence type="inferred from homology"/>
<dbReference type="GO" id="GO:0008897">
    <property type="term" value="F:holo-[acyl-carrier-protein] synthase activity"/>
    <property type="evidence" value="ECO:0007669"/>
    <property type="project" value="UniProtKB-UniRule"/>
</dbReference>
<protein>
    <recommendedName>
        <fullName evidence="8">Holo-[acyl-carrier-protein] synthase</fullName>
        <shortName evidence="8">Holo-ACP synthase</shortName>
        <ecNumber evidence="8">2.7.8.7</ecNumber>
    </recommendedName>
    <alternativeName>
        <fullName evidence="8">4'-phosphopantetheinyl transferase AcpS</fullName>
    </alternativeName>
</protein>
<evidence type="ECO:0000259" key="9">
    <source>
        <dbReference type="Pfam" id="PF01648"/>
    </source>
</evidence>
<gene>
    <name evidence="8" type="primary">acpS</name>
    <name evidence="10" type="ordered locus">Desdi_1060</name>
</gene>
<name>L0F5Y3_DESDL</name>
<comment type="similarity">
    <text evidence="8">Belongs to the P-Pant transferase superfamily. AcpS family.</text>
</comment>
<keyword evidence="4 8" id="KW-0276">Fatty acid metabolism</keyword>
<dbReference type="InterPro" id="IPR008278">
    <property type="entry name" value="4-PPantetheinyl_Trfase_dom"/>
</dbReference>
<evidence type="ECO:0000256" key="3">
    <source>
        <dbReference type="ARBA" id="ARBA00022723"/>
    </source>
</evidence>
<feature type="domain" description="4'-phosphopantetheinyl transferase" evidence="9">
    <location>
        <begin position="12"/>
        <end position="121"/>
    </location>
</feature>
<feature type="binding site" evidence="8">
    <location>
        <position position="14"/>
    </location>
    <ligand>
        <name>Mg(2+)</name>
        <dbReference type="ChEBI" id="CHEBI:18420"/>
    </ligand>
</feature>
<reference evidence="11" key="1">
    <citation type="submission" date="2012-02" db="EMBL/GenBank/DDBJ databases">
        <title>Complete sequence of Desulfitobacterium dichloroeliminans LMG P-21439.</title>
        <authorList>
            <person name="Lucas S."/>
            <person name="Han J."/>
            <person name="Lapidus A."/>
            <person name="Cheng J.-F."/>
            <person name="Goodwin L."/>
            <person name="Pitluck S."/>
            <person name="Peters L."/>
            <person name="Ovchinnikova G."/>
            <person name="Teshima H."/>
            <person name="Detter J.C."/>
            <person name="Han C."/>
            <person name="Tapia R."/>
            <person name="Land M."/>
            <person name="Hauser L."/>
            <person name="Kyrpides N."/>
            <person name="Ivanova N."/>
            <person name="Pagani I."/>
            <person name="Kruse T."/>
            <person name="de Vos W.M."/>
            <person name="Boon N."/>
            <person name="Smidt H."/>
            <person name="Woyke T."/>
        </authorList>
    </citation>
    <scope>NUCLEOTIDE SEQUENCE [LARGE SCALE GENOMIC DNA]</scope>
    <source>
        <strain evidence="11">LMG P-21439 / DCA1</strain>
    </source>
</reference>
<dbReference type="HOGENOM" id="CLU_089696_0_0_9"/>
<keyword evidence="8" id="KW-0963">Cytoplasm</keyword>
<dbReference type="InterPro" id="IPR037143">
    <property type="entry name" value="4-PPantetheinyl_Trfase_dom_sf"/>
</dbReference>
<evidence type="ECO:0000256" key="2">
    <source>
        <dbReference type="ARBA" id="ARBA00022679"/>
    </source>
</evidence>
<sequence>MYSFGGFNMFPGIDIIGIQRFTSACERTPKLQERLFTHREIMELQAKNMTSWAAHFAGKEAILKALGTGLRGLSWHDIEILSNDLGEPVVSLTERAEQFVRARGGTQIRLSLSHEKEYAIGMAILY</sequence>
<keyword evidence="1 8" id="KW-0444">Lipid biosynthesis</keyword>